<reference evidence="13 14" key="1">
    <citation type="submission" date="2020-06" db="EMBL/GenBank/DDBJ databases">
        <title>Altererythrobacter sp. HHU K3-1.</title>
        <authorList>
            <person name="Zhang D."/>
            <person name="Xue H."/>
        </authorList>
    </citation>
    <scope>NUCLEOTIDE SEQUENCE [LARGE SCALE GENOMIC DNA]</scope>
    <source>
        <strain evidence="13 14">HHU K3-1</strain>
    </source>
</reference>
<dbReference type="EC" id="2.4.1.-" evidence="10"/>
<sequence>MSPPSLTQSAERRDPKLWCAVIAGLFWALLQFRLGIPSAPYFDEVHYLPAARELIAGGEFVNREHPLLGKELLALAISVLGDDAAAWRAFPAIAGAVALFAAMRTMWLASWDRFATVAFGILLVTGQLLFVQSRIAMLDIFMLGFLALAYWQLVGAMRQAEHGRLRLGIAGVMLGAAMASKWNAVPLVVLPGIAFFVLRLMAGRRRLFFSRRGWPVPGVSLVEAALWLGIVPLAIYALTFWPAFSASHNGIENGLIAHHRFMFELQSQLKTAHNYQSNWYDWVINYRPIWYLYERVDGAQRGVLLIGNPLTMILGLPALAWCCWRGIANRNRAALGIAILYLVSLFFWIVAAKPVQFYYHYLLPSMFLLAALALALAAMRDAGRKWTALAVLAASAIFFADFYPILSAAPLESEQSFQNWTWFDSWR</sequence>
<dbReference type="InterPro" id="IPR032421">
    <property type="entry name" value="PMT_4TMC"/>
</dbReference>
<organism evidence="13 14">
    <name type="scientific">Qipengyuania atrilutea</name>
    <dbReference type="NCBI Taxonomy" id="2744473"/>
    <lineage>
        <taxon>Bacteria</taxon>
        <taxon>Pseudomonadati</taxon>
        <taxon>Pseudomonadota</taxon>
        <taxon>Alphaproteobacteria</taxon>
        <taxon>Sphingomonadales</taxon>
        <taxon>Erythrobacteraceae</taxon>
        <taxon>Qipengyuania</taxon>
    </lineage>
</organism>
<evidence type="ECO:0000256" key="6">
    <source>
        <dbReference type="ARBA" id="ARBA00022692"/>
    </source>
</evidence>
<feature type="domain" description="ArnT-like N-terminal" evidence="11">
    <location>
        <begin position="85"/>
        <end position="245"/>
    </location>
</feature>
<dbReference type="RefSeq" id="WP_176266400.1">
    <property type="nucleotide sequence ID" value="NZ_JABWGV010000001.1"/>
</dbReference>
<feature type="transmembrane region" description="Helical" evidence="10">
    <location>
        <begin position="357"/>
        <end position="379"/>
    </location>
</feature>
<evidence type="ECO:0000256" key="10">
    <source>
        <dbReference type="RuleBase" id="RU367007"/>
    </source>
</evidence>
<evidence type="ECO:0000259" key="11">
    <source>
        <dbReference type="Pfam" id="PF02366"/>
    </source>
</evidence>
<feature type="transmembrane region" description="Helical" evidence="10">
    <location>
        <begin position="386"/>
        <end position="406"/>
    </location>
</feature>
<dbReference type="EMBL" id="JABWGV010000001">
    <property type="protein sequence ID" value="NVD44128.1"/>
    <property type="molecule type" value="Genomic_DNA"/>
</dbReference>
<feature type="transmembrane region" description="Helical" evidence="10">
    <location>
        <begin position="302"/>
        <end position="321"/>
    </location>
</feature>
<keyword evidence="14" id="KW-1185">Reference proteome</keyword>
<dbReference type="Pfam" id="PF02366">
    <property type="entry name" value="PMT"/>
    <property type="match status" value="1"/>
</dbReference>
<comment type="function">
    <text evidence="10">Protein O-mannosyltransferase that catalyzes the transfer of a single mannose residue from a polyprenol phospho-mannosyl lipidic donor to the hydroxyl group of selected serine and threonine residues in acceptor proteins.</text>
</comment>
<dbReference type="Proteomes" id="UP000561438">
    <property type="component" value="Unassembled WGS sequence"/>
</dbReference>
<accession>A0A850H2J4</accession>
<feature type="transmembrane region" description="Helical" evidence="10">
    <location>
        <begin position="333"/>
        <end position="351"/>
    </location>
</feature>
<comment type="pathway">
    <text evidence="2 10">Protein modification; protein glycosylation.</text>
</comment>
<comment type="similarity">
    <text evidence="3 10">Belongs to the glycosyltransferase 39 family.</text>
</comment>
<evidence type="ECO:0000256" key="5">
    <source>
        <dbReference type="ARBA" id="ARBA00022679"/>
    </source>
</evidence>
<name>A0A850H2J4_9SPHN</name>
<evidence type="ECO:0000256" key="3">
    <source>
        <dbReference type="ARBA" id="ARBA00007222"/>
    </source>
</evidence>
<evidence type="ECO:0000259" key="12">
    <source>
        <dbReference type="Pfam" id="PF16192"/>
    </source>
</evidence>
<feature type="transmembrane region" description="Helical" evidence="10">
    <location>
        <begin position="185"/>
        <end position="202"/>
    </location>
</feature>
<dbReference type="UniPathway" id="UPA00378"/>
<evidence type="ECO:0000256" key="2">
    <source>
        <dbReference type="ARBA" id="ARBA00004922"/>
    </source>
</evidence>
<comment type="subcellular location">
    <subcellularLocation>
        <location evidence="10">Cell membrane</location>
    </subcellularLocation>
    <subcellularLocation>
        <location evidence="1">Endomembrane system</location>
        <topology evidence="1">Multi-pass membrane protein</topology>
    </subcellularLocation>
</comment>
<evidence type="ECO:0000313" key="14">
    <source>
        <dbReference type="Proteomes" id="UP000561438"/>
    </source>
</evidence>
<keyword evidence="7 10" id="KW-1133">Transmembrane helix</keyword>
<feature type="transmembrane region" description="Helical" evidence="10">
    <location>
        <begin position="114"/>
        <end position="130"/>
    </location>
</feature>
<dbReference type="GO" id="GO:0005886">
    <property type="term" value="C:plasma membrane"/>
    <property type="evidence" value="ECO:0007669"/>
    <property type="project" value="UniProtKB-SubCell"/>
</dbReference>
<evidence type="ECO:0000256" key="8">
    <source>
        <dbReference type="ARBA" id="ARBA00023136"/>
    </source>
</evidence>
<feature type="transmembrane region" description="Helical" evidence="10">
    <location>
        <begin position="85"/>
        <end position="102"/>
    </location>
</feature>
<gene>
    <name evidence="13" type="ORF">HUV48_03730</name>
</gene>
<evidence type="ECO:0000313" key="13">
    <source>
        <dbReference type="EMBL" id="NVD44128.1"/>
    </source>
</evidence>
<feature type="transmembrane region" description="Helical" evidence="10">
    <location>
        <begin position="163"/>
        <end position="179"/>
    </location>
</feature>
<keyword evidence="4 10" id="KW-0328">Glycosyltransferase</keyword>
<feature type="transmembrane region" description="Helical" evidence="10">
    <location>
        <begin position="136"/>
        <end position="156"/>
    </location>
</feature>
<dbReference type="Pfam" id="PF16192">
    <property type="entry name" value="PMT_4TMC"/>
    <property type="match status" value="1"/>
</dbReference>
<keyword evidence="5 10" id="KW-0808">Transferase</keyword>
<feature type="transmembrane region" description="Helical" evidence="10">
    <location>
        <begin position="17"/>
        <end position="36"/>
    </location>
</feature>
<keyword evidence="6 10" id="KW-0812">Transmembrane</keyword>
<evidence type="ECO:0000256" key="1">
    <source>
        <dbReference type="ARBA" id="ARBA00004127"/>
    </source>
</evidence>
<evidence type="ECO:0000256" key="9">
    <source>
        <dbReference type="ARBA" id="ARBA00093617"/>
    </source>
</evidence>
<feature type="transmembrane region" description="Helical" evidence="10">
    <location>
        <begin position="214"/>
        <end position="238"/>
    </location>
</feature>
<dbReference type="AlphaFoldDB" id="A0A850H2J4"/>
<protein>
    <recommendedName>
        <fullName evidence="9 10">Polyprenol-phosphate-mannose--protein mannosyltransferase</fullName>
        <ecNumber evidence="10">2.4.1.-</ecNumber>
    </recommendedName>
</protein>
<comment type="caution">
    <text evidence="13">The sequence shown here is derived from an EMBL/GenBank/DDBJ whole genome shotgun (WGS) entry which is preliminary data.</text>
</comment>
<keyword evidence="8 10" id="KW-0472">Membrane</keyword>
<feature type="domain" description="Protein O-mannosyl-transferase C-terminal four TM" evidence="12">
    <location>
        <begin position="255"/>
        <end position="426"/>
    </location>
</feature>
<evidence type="ECO:0000256" key="7">
    <source>
        <dbReference type="ARBA" id="ARBA00022989"/>
    </source>
</evidence>
<evidence type="ECO:0000256" key="4">
    <source>
        <dbReference type="ARBA" id="ARBA00022676"/>
    </source>
</evidence>
<keyword evidence="10" id="KW-1003">Cell membrane</keyword>
<proteinExistence type="inferred from homology"/>
<dbReference type="InterPro" id="IPR003342">
    <property type="entry name" value="ArnT-like_N"/>
</dbReference>
<dbReference type="PANTHER" id="PTHR10050">
    <property type="entry name" value="DOLICHYL-PHOSPHATE-MANNOSE--PROTEIN MANNOSYLTRANSFERASE"/>
    <property type="match status" value="1"/>
</dbReference>
<dbReference type="InterPro" id="IPR027005">
    <property type="entry name" value="PMT-like"/>
</dbReference>
<dbReference type="GO" id="GO:0012505">
    <property type="term" value="C:endomembrane system"/>
    <property type="evidence" value="ECO:0007669"/>
    <property type="project" value="UniProtKB-SubCell"/>
</dbReference>
<dbReference type="GO" id="GO:0004169">
    <property type="term" value="F:dolichyl-phosphate-mannose-protein mannosyltransferase activity"/>
    <property type="evidence" value="ECO:0007669"/>
    <property type="project" value="UniProtKB-UniRule"/>
</dbReference>